<keyword evidence="4" id="KW-1133">Transmembrane helix</keyword>
<evidence type="ECO:0000313" key="6">
    <source>
        <dbReference type="Proteomes" id="UP000199626"/>
    </source>
</evidence>
<dbReference type="GO" id="GO:0030313">
    <property type="term" value="C:cell envelope"/>
    <property type="evidence" value="ECO:0007669"/>
    <property type="project" value="UniProtKB-SubCell"/>
</dbReference>
<keyword evidence="4" id="KW-0812">Transmembrane</keyword>
<dbReference type="OrthoDB" id="9806939at2"/>
<protein>
    <submittedName>
        <fullName evidence="5">Multidrug resistance efflux pump</fullName>
    </submittedName>
</protein>
<dbReference type="STRING" id="1159017.SAMN02927930_00459"/>
<dbReference type="PANTHER" id="PTHR32347:SF23">
    <property type="entry name" value="BLL5650 PROTEIN"/>
    <property type="match status" value="1"/>
</dbReference>
<evidence type="ECO:0000256" key="3">
    <source>
        <dbReference type="SAM" id="Coils"/>
    </source>
</evidence>
<feature type="coiled-coil region" evidence="3">
    <location>
        <begin position="123"/>
        <end position="159"/>
    </location>
</feature>
<dbReference type="EMBL" id="FMXN01000002">
    <property type="protein sequence ID" value="SDB11712.1"/>
    <property type="molecule type" value="Genomic_DNA"/>
</dbReference>
<gene>
    <name evidence="5" type="ORF">SAMN02927930_00459</name>
</gene>
<dbReference type="Gene3D" id="2.40.30.170">
    <property type="match status" value="1"/>
</dbReference>
<name>A0A1G6ATN8_9GAMM</name>
<feature type="coiled-coil region" evidence="3">
    <location>
        <begin position="184"/>
        <end position="236"/>
    </location>
</feature>
<evidence type="ECO:0000256" key="4">
    <source>
        <dbReference type="SAM" id="Phobius"/>
    </source>
</evidence>
<dbReference type="Proteomes" id="UP000199626">
    <property type="component" value="Unassembled WGS sequence"/>
</dbReference>
<proteinExistence type="predicted"/>
<reference evidence="6" key="1">
    <citation type="submission" date="2016-10" db="EMBL/GenBank/DDBJ databases">
        <authorList>
            <person name="Varghese N."/>
            <person name="Submissions S."/>
        </authorList>
    </citation>
    <scope>NUCLEOTIDE SEQUENCE [LARGE SCALE GENOMIC DNA]</scope>
    <source>
        <strain evidence="6">CGMCC 1.10824</strain>
    </source>
</reference>
<evidence type="ECO:0000256" key="1">
    <source>
        <dbReference type="ARBA" id="ARBA00004196"/>
    </source>
</evidence>
<sequence>MDLKQIQQQVAQKKKRRFVLWLTSIGVLLVVLLVTLFQLNQNKISLNELQLSQVEWGDFAVKVVANGQFRSRTPSLVTVKQEGVVQHILVEEGQFVETGTPLLVLSNDNLLFKRTQLEMRLHNSQLEYELKNARLALEIVQQEAEVARLAGEYKVVEARYLAQKQLAEQDVVSALDLMATRESLHNLQRQHSLAQRTLASMENLHDKENILARSRITDVENEIKAIERDIEELTLVANEAGQVQKINAQLGENLTIGAAAVALSRSDDLQFVAQVPEREAQRIRNLSQARIRVDGTWLEGDVERVSPNVDNGFVSVFIRFEPTPGLLLRQDLSATVEITTEVLENTLFADRRIANTEQSRQDVWVFDPHNQTLTKRSVNLGVVSQQKVVIVDGVNAGELVVSFEQGRQWRNTPPTVVQ</sequence>
<dbReference type="PANTHER" id="PTHR32347">
    <property type="entry name" value="EFFLUX SYSTEM COMPONENT YKNX-RELATED"/>
    <property type="match status" value="1"/>
</dbReference>
<dbReference type="InterPro" id="IPR050465">
    <property type="entry name" value="UPF0194_transport"/>
</dbReference>
<dbReference type="Gene3D" id="2.40.50.100">
    <property type="match status" value="1"/>
</dbReference>
<organism evidence="5 6">
    <name type="scientific">Pseudidiomarina indica</name>
    <dbReference type="NCBI Taxonomy" id="1159017"/>
    <lineage>
        <taxon>Bacteria</taxon>
        <taxon>Pseudomonadati</taxon>
        <taxon>Pseudomonadota</taxon>
        <taxon>Gammaproteobacteria</taxon>
        <taxon>Alteromonadales</taxon>
        <taxon>Idiomarinaceae</taxon>
        <taxon>Pseudidiomarina</taxon>
    </lineage>
</organism>
<feature type="transmembrane region" description="Helical" evidence="4">
    <location>
        <begin position="18"/>
        <end position="39"/>
    </location>
</feature>
<keyword evidence="4" id="KW-0472">Membrane</keyword>
<dbReference type="RefSeq" id="WP_092591350.1">
    <property type="nucleotide sequence ID" value="NZ_FMXN01000002.1"/>
</dbReference>
<dbReference type="Gene3D" id="1.10.287.470">
    <property type="entry name" value="Helix hairpin bin"/>
    <property type="match status" value="1"/>
</dbReference>
<evidence type="ECO:0000313" key="5">
    <source>
        <dbReference type="EMBL" id="SDB11712.1"/>
    </source>
</evidence>
<evidence type="ECO:0000256" key="2">
    <source>
        <dbReference type="ARBA" id="ARBA00023054"/>
    </source>
</evidence>
<accession>A0A1G6ATN8</accession>
<keyword evidence="6" id="KW-1185">Reference proteome</keyword>
<dbReference type="Gene3D" id="2.40.420.20">
    <property type="match status" value="1"/>
</dbReference>
<keyword evidence="2 3" id="KW-0175">Coiled coil</keyword>
<dbReference type="AlphaFoldDB" id="A0A1G6ATN8"/>
<comment type="subcellular location">
    <subcellularLocation>
        <location evidence="1">Cell envelope</location>
    </subcellularLocation>
</comment>